<evidence type="ECO:0000256" key="2">
    <source>
        <dbReference type="ARBA" id="ARBA00022614"/>
    </source>
</evidence>
<dbReference type="InterPro" id="IPR002182">
    <property type="entry name" value="NB-ARC"/>
</dbReference>
<dbReference type="Pfam" id="PF00560">
    <property type="entry name" value="LRR_1"/>
    <property type="match status" value="2"/>
</dbReference>
<dbReference type="PANTHER" id="PTHR11017:SF573">
    <property type="entry name" value="ADP-RIBOSYL CYCLASE_CYCLIC ADP-RIBOSE HYDROLASE"/>
    <property type="match status" value="1"/>
</dbReference>
<keyword evidence="9" id="KW-1185">Reference proteome</keyword>
<evidence type="ECO:0000256" key="5">
    <source>
        <dbReference type="ARBA" id="ARBA00023027"/>
    </source>
</evidence>
<dbReference type="InterPro" id="IPR035897">
    <property type="entry name" value="Toll_tir_struct_dom_sf"/>
</dbReference>
<dbReference type="GO" id="GO:0006952">
    <property type="term" value="P:defense response"/>
    <property type="evidence" value="ECO:0007669"/>
    <property type="project" value="InterPro"/>
</dbReference>
<dbReference type="EMBL" id="JARYMX010000007">
    <property type="protein sequence ID" value="KAJ9541980.1"/>
    <property type="molecule type" value="Genomic_DNA"/>
</dbReference>
<dbReference type="Pfam" id="PF20160">
    <property type="entry name" value="C-JID"/>
    <property type="match status" value="1"/>
</dbReference>
<sequence>MDSTSTQRPWWTYDVFVSFRGKDIRKGFMDHLFEHFEQKGILAFRDDKYLTLGENISPNLDKVIQESRFLMVIFSKNYASSSWCLRELVKILECNETSKHKHELRIIFYDVKPDVVRKQTGSYAEAFAKHEISNKAEIAKWKEALSMAANLSGWDLQDVANGFESKFIASISGEILKAYSHVPLHVGENLVGVDVRVNQMNLLRFVGSNKVHMIGICGISGIGKTTLAKAVYNSMSIHFEKCSFCEDVQGVAKQQGLTQVQRQLIGKIMKTRAVEVSSVSEGVMIIKQRMPTKPVLIVLDDVDHRDQLEALAGSHDWFFPGSLIIFTGKDKQLLSSHKVDEIYDMPVLPDHRALELFSLYAFGEQHPRRDFKELCYQVVRCLQGHPLALRVLGGCLYNKPMHVWQSEVDKLQACPNAEIQRKLRPSFDGLDFDQKRIFLDIACSFIGENRDFVASVLDSDDCFPNGSIEVLVDKSLISISRDDNSLQMHELIRGMAREIVREESKWSGHRSRLWIPSEVQNVLNENTAMETVEVLDLLQEESSEKVHIDGKAFECCENLVKVHPSFGMLKKLVVLNMRDCRRFKRFPCKVEMDSLEVLHISGCSELDKLPESFGKIQTLREFFADGTALAELNSFFRILSTQPSMSDSIGGLSCLEYLNLDGNNFTSLPGCLSQLSHLKRIELFGCKKLEVLPQLPPNLWQLDASDCTSLYQLSPNRNYNISSSLIMLLYGCTKLFRDVSIERKLCISQPRPDLNSSITFQSWRNQISSFLQSMELPNNTCGIFGRQEEKFSNRGLDITYYGDTIPQWFTNTTTENHIKVELPPNICYNKVRGHGICVVLTQKNACGHKSYLGSLTYSIKNFDGTSLLKDYLYFGSIKIHKQDIILFHFVKSGSWEWMKAKNFVTFSLKENDGIEVKEFGVRLVFDEDIQGEDTSFSIPQDLPTPTQDEGYIIIGNGGLNTLWSW</sequence>
<dbReference type="InterPro" id="IPR001611">
    <property type="entry name" value="Leu-rich_rpt"/>
</dbReference>
<reference evidence="8" key="1">
    <citation type="submission" date="2023-03" db="EMBL/GenBank/DDBJ databases">
        <title>Chromosome-scale reference genome and RAD-based genetic map of yellow starthistle (Centaurea solstitialis) reveal putative structural variation and QTLs associated with invader traits.</title>
        <authorList>
            <person name="Reatini B."/>
            <person name="Cang F.A."/>
            <person name="Jiang Q."/>
            <person name="Mckibben M.T.W."/>
            <person name="Barker M.S."/>
            <person name="Rieseberg L.H."/>
            <person name="Dlugosch K.M."/>
        </authorList>
    </citation>
    <scope>NUCLEOTIDE SEQUENCE</scope>
    <source>
        <strain evidence="8">CAN-66</strain>
        <tissue evidence="8">Leaf</tissue>
    </source>
</reference>
<dbReference type="InterPro" id="IPR032675">
    <property type="entry name" value="LRR_dom_sf"/>
</dbReference>
<dbReference type="Pfam" id="PF23282">
    <property type="entry name" value="WHD_ROQ1"/>
    <property type="match status" value="1"/>
</dbReference>
<dbReference type="InterPro" id="IPR000157">
    <property type="entry name" value="TIR_dom"/>
</dbReference>
<dbReference type="InterPro" id="IPR027417">
    <property type="entry name" value="P-loop_NTPase"/>
</dbReference>
<evidence type="ECO:0000256" key="6">
    <source>
        <dbReference type="ARBA" id="ARBA00047304"/>
    </source>
</evidence>
<evidence type="ECO:0000256" key="3">
    <source>
        <dbReference type="ARBA" id="ARBA00022737"/>
    </source>
</evidence>
<dbReference type="AlphaFoldDB" id="A0AA38SFU9"/>
<dbReference type="FunFam" id="3.40.50.10140:FF:000007">
    <property type="entry name" value="Disease resistance protein (TIR-NBS-LRR class)"/>
    <property type="match status" value="1"/>
</dbReference>
<dbReference type="InterPro" id="IPR045344">
    <property type="entry name" value="C-JID"/>
</dbReference>
<dbReference type="GO" id="GO:0007165">
    <property type="term" value="P:signal transduction"/>
    <property type="evidence" value="ECO:0007669"/>
    <property type="project" value="InterPro"/>
</dbReference>
<dbReference type="Gene3D" id="1.10.8.430">
    <property type="entry name" value="Helical domain of apoptotic protease-activating factors"/>
    <property type="match status" value="1"/>
</dbReference>
<keyword evidence="4" id="KW-0378">Hydrolase</keyword>
<protein>
    <recommendedName>
        <fullName evidence="1">ADP-ribosyl cyclase/cyclic ADP-ribose hydrolase</fullName>
        <ecNumber evidence="1">3.2.2.6</ecNumber>
    </recommendedName>
</protein>
<organism evidence="8 9">
    <name type="scientific">Centaurea solstitialis</name>
    <name type="common">yellow star-thistle</name>
    <dbReference type="NCBI Taxonomy" id="347529"/>
    <lineage>
        <taxon>Eukaryota</taxon>
        <taxon>Viridiplantae</taxon>
        <taxon>Streptophyta</taxon>
        <taxon>Embryophyta</taxon>
        <taxon>Tracheophyta</taxon>
        <taxon>Spermatophyta</taxon>
        <taxon>Magnoliopsida</taxon>
        <taxon>eudicotyledons</taxon>
        <taxon>Gunneridae</taxon>
        <taxon>Pentapetalae</taxon>
        <taxon>asterids</taxon>
        <taxon>campanulids</taxon>
        <taxon>Asterales</taxon>
        <taxon>Asteraceae</taxon>
        <taxon>Carduoideae</taxon>
        <taxon>Cardueae</taxon>
        <taxon>Centaureinae</taxon>
        <taxon>Centaurea</taxon>
    </lineage>
</organism>
<gene>
    <name evidence="8" type="ORF">OSB04_028486</name>
</gene>
<dbReference type="Pfam" id="PF01582">
    <property type="entry name" value="TIR"/>
    <property type="match status" value="1"/>
</dbReference>
<dbReference type="InterPro" id="IPR044974">
    <property type="entry name" value="Disease_R_plants"/>
</dbReference>
<evidence type="ECO:0000259" key="7">
    <source>
        <dbReference type="PROSITE" id="PS50104"/>
    </source>
</evidence>
<dbReference type="Proteomes" id="UP001172457">
    <property type="component" value="Chromosome 7"/>
</dbReference>
<dbReference type="SUPFAM" id="SSF52540">
    <property type="entry name" value="P-loop containing nucleoside triphosphate hydrolases"/>
    <property type="match status" value="1"/>
</dbReference>
<dbReference type="Gene3D" id="3.40.50.10140">
    <property type="entry name" value="Toll/interleukin-1 receptor homology (TIR) domain"/>
    <property type="match status" value="1"/>
</dbReference>
<evidence type="ECO:0000313" key="8">
    <source>
        <dbReference type="EMBL" id="KAJ9541980.1"/>
    </source>
</evidence>
<dbReference type="EC" id="3.2.2.6" evidence="1"/>
<dbReference type="Pfam" id="PF00931">
    <property type="entry name" value="NB-ARC"/>
    <property type="match status" value="1"/>
</dbReference>
<dbReference type="Gene3D" id="3.80.10.10">
    <property type="entry name" value="Ribonuclease Inhibitor"/>
    <property type="match status" value="2"/>
</dbReference>
<proteinExistence type="predicted"/>
<comment type="caution">
    <text evidence="8">The sequence shown here is derived from an EMBL/GenBank/DDBJ whole genome shotgun (WGS) entry which is preliminary data.</text>
</comment>
<dbReference type="PROSITE" id="PS50104">
    <property type="entry name" value="TIR"/>
    <property type="match status" value="1"/>
</dbReference>
<evidence type="ECO:0000256" key="4">
    <source>
        <dbReference type="ARBA" id="ARBA00022801"/>
    </source>
</evidence>
<dbReference type="Gene3D" id="3.40.50.300">
    <property type="entry name" value="P-loop containing nucleotide triphosphate hydrolases"/>
    <property type="match status" value="1"/>
</dbReference>
<accession>A0AA38SFU9</accession>
<dbReference type="SMART" id="SM00255">
    <property type="entry name" value="TIR"/>
    <property type="match status" value="1"/>
</dbReference>
<name>A0AA38SFU9_9ASTR</name>
<keyword evidence="2" id="KW-0433">Leucine-rich repeat</keyword>
<dbReference type="PROSITE" id="PS51450">
    <property type="entry name" value="LRR"/>
    <property type="match status" value="1"/>
</dbReference>
<dbReference type="InterPro" id="IPR058192">
    <property type="entry name" value="WHD_ROQ1-like"/>
</dbReference>
<dbReference type="GO" id="GO:0043531">
    <property type="term" value="F:ADP binding"/>
    <property type="evidence" value="ECO:0007669"/>
    <property type="project" value="InterPro"/>
</dbReference>
<dbReference type="PRINTS" id="PR00364">
    <property type="entry name" value="DISEASERSIST"/>
</dbReference>
<keyword evidence="3" id="KW-0677">Repeat</keyword>
<dbReference type="InterPro" id="IPR042197">
    <property type="entry name" value="Apaf_helical"/>
</dbReference>
<evidence type="ECO:0000256" key="1">
    <source>
        <dbReference type="ARBA" id="ARBA00011982"/>
    </source>
</evidence>
<feature type="domain" description="TIR" evidence="7">
    <location>
        <begin position="11"/>
        <end position="175"/>
    </location>
</feature>
<keyword evidence="5" id="KW-0520">NAD</keyword>
<dbReference type="PANTHER" id="PTHR11017">
    <property type="entry name" value="LEUCINE-RICH REPEAT-CONTAINING PROTEIN"/>
    <property type="match status" value="1"/>
</dbReference>
<dbReference type="SUPFAM" id="SSF52200">
    <property type="entry name" value="Toll/Interleukin receptor TIR domain"/>
    <property type="match status" value="1"/>
</dbReference>
<evidence type="ECO:0000313" key="9">
    <source>
        <dbReference type="Proteomes" id="UP001172457"/>
    </source>
</evidence>
<dbReference type="GO" id="GO:0061809">
    <property type="term" value="F:NAD+ nucleosidase activity, cyclic ADP-ribose generating"/>
    <property type="evidence" value="ECO:0007669"/>
    <property type="project" value="UniProtKB-EC"/>
</dbReference>
<dbReference type="SUPFAM" id="SSF52058">
    <property type="entry name" value="L domain-like"/>
    <property type="match status" value="1"/>
</dbReference>
<comment type="catalytic activity">
    <reaction evidence="6">
        <text>NAD(+) + H2O = ADP-D-ribose + nicotinamide + H(+)</text>
        <dbReference type="Rhea" id="RHEA:16301"/>
        <dbReference type="ChEBI" id="CHEBI:15377"/>
        <dbReference type="ChEBI" id="CHEBI:15378"/>
        <dbReference type="ChEBI" id="CHEBI:17154"/>
        <dbReference type="ChEBI" id="CHEBI:57540"/>
        <dbReference type="ChEBI" id="CHEBI:57967"/>
        <dbReference type="EC" id="3.2.2.6"/>
    </reaction>
    <physiologicalReaction direction="left-to-right" evidence="6">
        <dbReference type="Rhea" id="RHEA:16302"/>
    </physiologicalReaction>
</comment>